<keyword evidence="12" id="KW-0969">Cilium</keyword>
<feature type="coiled-coil region" evidence="11">
    <location>
        <begin position="5"/>
        <end position="32"/>
    </location>
</feature>
<evidence type="ECO:0000313" key="13">
    <source>
        <dbReference type="Proteomes" id="UP001193680"/>
    </source>
</evidence>
<dbReference type="RefSeq" id="WP_185978517.1">
    <property type="nucleotide sequence ID" value="NZ_JACBGI020000016.1"/>
</dbReference>
<dbReference type="PANTHER" id="PTHR38786:SF1">
    <property type="entry name" value="FLAGELLAR FLIJ PROTEIN"/>
    <property type="match status" value="1"/>
</dbReference>
<evidence type="ECO:0000256" key="7">
    <source>
        <dbReference type="ARBA" id="ARBA00022795"/>
    </source>
</evidence>
<evidence type="ECO:0000256" key="4">
    <source>
        <dbReference type="ARBA" id="ARBA00022448"/>
    </source>
</evidence>
<keyword evidence="6" id="KW-0145">Chemotaxis</keyword>
<keyword evidence="13" id="KW-1185">Reference proteome</keyword>
<dbReference type="InterPro" id="IPR018006">
    <property type="entry name" value="Flag_FliJ_proteobac"/>
</dbReference>
<evidence type="ECO:0000256" key="5">
    <source>
        <dbReference type="ARBA" id="ARBA00022475"/>
    </source>
</evidence>
<evidence type="ECO:0000256" key="3">
    <source>
        <dbReference type="ARBA" id="ARBA00020392"/>
    </source>
</evidence>
<evidence type="ECO:0000256" key="11">
    <source>
        <dbReference type="SAM" id="Coils"/>
    </source>
</evidence>
<comment type="subcellular location">
    <subcellularLocation>
        <location evidence="1">Cell membrane</location>
        <topology evidence="1">Peripheral membrane protein</topology>
        <orientation evidence="1">Cytoplasmic side</orientation>
    </subcellularLocation>
</comment>
<dbReference type="EMBL" id="JACBGI020000016">
    <property type="protein sequence ID" value="MBF6058377.1"/>
    <property type="molecule type" value="Genomic_DNA"/>
</dbReference>
<reference evidence="12 13" key="2">
    <citation type="submission" date="2020-11" db="EMBL/GenBank/DDBJ databases">
        <title>Sulfur oxidizing isolate from Hospital Hole Sinkhole.</title>
        <authorList>
            <person name="Scott K.M."/>
        </authorList>
    </citation>
    <scope>NUCLEOTIDE SEQUENCE [LARGE SCALE GENOMIC DNA]</scope>
    <source>
        <strain evidence="12 13">HH1</strain>
    </source>
</reference>
<dbReference type="NCBIfam" id="TIGR02473">
    <property type="entry name" value="flagell_FliJ"/>
    <property type="match status" value="1"/>
</dbReference>
<keyword evidence="12" id="KW-0966">Cell projection</keyword>
<evidence type="ECO:0000256" key="10">
    <source>
        <dbReference type="ARBA" id="ARBA00023225"/>
    </source>
</evidence>
<accession>A0ABS0BX54</accession>
<sequence length="148" mass="17550">MKEEIQRWEKIVELAQQEVDRAAQVFASLQAQWQEAQNQLLSLRNYQQEYQQATPLNTALQIQQLQSKALFMHKVNQAVQAQSQQVDTLNERVQKGREIWVEKRARLKALQTLLDNKRRSWQEKLDKREQKMLDELAAKNAHKRQGFP</sequence>
<keyword evidence="7" id="KW-1005">Bacterial flagellum biogenesis</keyword>
<evidence type="ECO:0000256" key="8">
    <source>
        <dbReference type="ARBA" id="ARBA00022927"/>
    </source>
</evidence>
<evidence type="ECO:0000256" key="1">
    <source>
        <dbReference type="ARBA" id="ARBA00004413"/>
    </source>
</evidence>
<comment type="caution">
    <text evidence="12">The sequence shown here is derived from an EMBL/GenBank/DDBJ whole genome shotgun (WGS) entry which is preliminary data.</text>
</comment>
<protein>
    <recommendedName>
        <fullName evidence="3">Flagellar FliJ protein</fullName>
    </recommendedName>
</protein>
<proteinExistence type="inferred from homology"/>
<gene>
    <name evidence="12" type="primary">fliJ</name>
    <name evidence="12" type="ORF">H8792_008490</name>
</gene>
<comment type="similarity">
    <text evidence="2">Belongs to the FliJ family.</text>
</comment>
<dbReference type="Gene3D" id="1.10.287.1700">
    <property type="match status" value="1"/>
</dbReference>
<reference evidence="12 13" key="1">
    <citation type="submission" date="2020-06" db="EMBL/GenBank/DDBJ databases">
        <authorList>
            <person name="Scott K."/>
        </authorList>
    </citation>
    <scope>NUCLEOTIDE SEQUENCE [LARGE SCALE GENOMIC DNA]</scope>
    <source>
        <strain evidence="12 13">HH1</strain>
    </source>
</reference>
<dbReference type="InterPro" id="IPR012823">
    <property type="entry name" value="Flagell_FliJ"/>
</dbReference>
<dbReference type="InterPro" id="IPR053716">
    <property type="entry name" value="Flag_assembly_chemotaxis_eff"/>
</dbReference>
<keyword evidence="8" id="KW-0653">Protein transport</keyword>
<keyword evidence="9" id="KW-0472">Membrane</keyword>
<dbReference type="InterPro" id="IPR052570">
    <property type="entry name" value="FliJ"/>
</dbReference>
<dbReference type="Pfam" id="PF02050">
    <property type="entry name" value="FliJ"/>
    <property type="match status" value="1"/>
</dbReference>
<organism evidence="12 13">
    <name type="scientific">Thiomicrorhabdus heinhorstiae</name>
    <dbReference type="NCBI Taxonomy" id="2748010"/>
    <lineage>
        <taxon>Bacteria</taxon>
        <taxon>Pseudomonadati</taxon>
        <taxon>Pseudomonadota</taxon>
        <taxon>Gammaproteobacteria</taxon>
        <taxon>Thiotrichales</taxon>
        <taxon>Piscirickettsiaceae</taxon>
        <taxon>Thiomicrorhabdus</taxon>
    </lineage>
</organism>
<name>A0ABS0BX54_9GAMM</name>
<dbReference type="PRINTS" id="PR01004">
    <property type="entry name" value="FLGFLIJ"/>
</dbReference>
<evidence type="ECO:0000256" key="2">
    <source>
        <dbReference type="ARBA" id="ARBA00010004"/>
    </source>
</evidence>
<keyword evidence="11" id="KW-0175">Coiled coil</keyword>
<keyword evidence="5" id="KW-1003">Cell membrane</keyword>
<evidence type="ECO:0000256" key="6">
    <source>
        <dbReference type="ARBA" id="ARBA00022500"/>
    </source>
</evidence>
<keyword evidence="12" id="KW-0282">Flagellum</keyword>
<dbReference type="PANTHER" id="PTHR38786">
    <property type="entry name" value="FLAGELLAR FLIJ PROTEIN"/>
    <property type="match status" value="1"/>
</dbReference>
<keyword evidence="4" id="KW-0813">Transport</keyword>
<dbReference type="Proteomes" id="UP001193680">
    <property type="component" value="Unassembled WGS sequence"/>
</dbReference>
<keyword evidence="10" id="KW-1006">Bacterial flagellum protein export</keyword>
<evidence type="ECO:0000256" key="9">
    <source>
        <dbReference type="ARBA" id="ARBA00023136"/>
    </source>
</evidence>
<evidence type="ECO:0000313" key="12">
    <source>
        <dbReference type="EMBL" id="MBF6058377.1"/>
    </source>
</evidence>